<dbReference type="EMBL" id="MK174290">
    <property type="protein sequence ID" value="QBZ81160.1"/>
    <property type="molecule type" value="Genomic_DNA"/>
</dbReference>
<evidence type="ECO:0000313" key="1">
    <source>
        <dbReference type="EMBL" id="QBZ81160.1"/>
    </source>
</evidence>
<reference evidence="1" key="1">
    <citation type="journal article" date="2019" name="Front. Microbiol.">
        <title>Pandoravirus Celtis Illustrates the Microevolution Processes at Work in the Giant Pandoraviridae Genomes.</title>
        <authorList>
            <person name="Legendre M."/>
            <person name="Alempic J.M."/>
            <person name="Philippe N."/>
            <person name="Lartigue A."/>
            <person name="Jeudy S."/>
            <person name="Poirot O."/>
            <person name="Ta N.T."/>
            <person name="Nin S."/>
            <person name="Coute Y."/>
            <person name="Abergel C."/>
            <person name="Claverie J.M."/>
        </authorList>
    </citation>
    <scope>NUCLEOTIDE SEQUENCE</scope>
</reference>
<dbReference type="Proteomes" id="UP001237152">
    <property type="component" value="Segment"/>
</dbReference>
<sequence length="638" mass="70731">MATQKEVQRHLKSTPVSFCDGIARQRHKTPTAPKDPSGALKKSGIVCANTLTRHLQKTAADIVMWATLDVELWALVMDHVDSLARPVMPFVCRRLRDVTRYHRLVRPRPVTDIPAKPLFAQQHDYVEALIAAKLPHLVRWAVDEAGCEMPQGTCRKIAATGDLALLKWARVDKRAPWDQRTCEAAVNARSLDVLCWAVQNGCAWDRHQIIDTAAEAGTADILAWCIDNHVDNPAKSRRTIEMYSVRSTACLDVIHARGLVLHRSLSYAAASQGHIDALAWLHNNKGQAWDALHCANAASAQSDSDENETLRWLIGVDCPCDAETVRKLAARGRLGTLQWLHGLGGHGDPIVCQNGAHDSRPNMVQRIDVNQCMWHEVARAAASGGHLDVIQWAKDVGHPWRDGICDAAARGCHLNVLSWAYDEHGCAWSDRAKACKRAVRRGDLALVKWLVDRGCPLDADAAVCEAMGQDRLDILDWLHGRGVDWSRQRFVCLYAGLISRRLDVILWLHAHGVPLDVNMCTAAAAAGCMDVLRWAVDSGCVLAPQACEAAARAGNLQMLMWLRSRGCPWDETTCDSGVAHLDVIRWARAQGCPWSGHIHTWANDDVDPEVIEWLDAQDDVPPRPEPDPIVEQYLASWH</sequence>
<name>A0A4D6EH78_9VIRU</name>
<dbReference type="InterPro" id="IPR036770">
    <property type="entry name" value="Ankyrin_rpt-contain_sf"/>
</dbReference>
<proteinExistence type="predicted"/>
<evidence type="ECO:0008006" key="3">
    <source>
        <dbReference type="Google" id="ProtNLM"/>
    </source>
</evidence>
<dbReference type="InterPro" id="IPR052050">
    <property type="entry name" value="SecEffector_AnkRepeat"/>
</dbReference>
<dbReference type="Gene3D" id="1.25.40.20">
    <property type="entry name" value="Ankyrin repeat-containing domain"/>
    <property type="match status" value="1"/>
</dbReference>
<dbReference type="PANTHER" id="PTHR46586:SF3">
    <property type="entry name" value="ANKYRIN REPEAT-CONTAINING PROTEIN"/>
    <property type="match status" value="1"/>
</dbReference>
<evidence type="ECO:0000313" key="2">
    <source>
        <dbReference type="Proteomes" id="UP001237152"/>
    </source>
</evidence>
<dbReference type="PANTHER" id="PTHR46586">
    <property type="entry name" value="ANKYRIN REPEAT-CONTAINING PROTEIN"/>
    <property type="match status" value="1"/>
</dbReference>
<organism evidence="1 2">
    <name type="scientific">Pandoravirus celtis</name>
    <dbReference type="NCBI Taxonomy" id="2568002"/>
    <lineage>
        <taxon>Viruses</taxon>
        <taxon>Pandoravirus</taxon>
    </lineage>
</organism>
<accession>A0A4D6EH78</accession>
<protein>
    <recommendedName>
        <fullName evidence="3">Ankyrin repeat domain containing protein</fullName>
    </recommendedName>
</protein>
<dbReference type="SUPFAM" id="SSF140860">
    <property type="entry name" value="Pseudo ankyrin repeat-like"/>
    <property type="match status" value="1"/>
</dbReference>
<gene>
    <name evidence="1" type="ORF">pclt_cds_567</name>
</gene>